<dbReference type="STRING" id="582667.SAMN05192568_10289"/>
<sequence length="72" mass="7926">MPHFSDSLGAEDPAMLSRLRIMLRGRAPEPQRLPSTEAQFGVPEPRDATRDLKDAALAGPDLLAATNRYPLR</sequence>
<dbReference type="EMBL" id="FOTK01000028">
    <property type="protein sequence ID" value="SFM34745.1"/>
    <property type="molecule type" value="Genomic_DNA"/>
</dbReference>
<protein>
    <submittedName>
        <fullName evidence="2">Uncharacterized protein</fullName>
    </submittedName>
</protein>
<organism evidence="2 3">
    <name type="scientific">Methylobacterium pseudosasicola</name>
    <dbReference type="NCBI Taxonomy" id="582667"/>
    <lineage>
        <taxon>Bacteria</taxon>
        <taxon>Pseudomonadati</taxon>
        <taxon>Pseudomonadota</taxon>
        <taxon>Alphaproteobacteria</taxon>
        <taxon>Hyphomicrobiales</taxon>
        <taxon>Methylobacteriaceae</taxon>
        <taxon>Methylobacterium</taxon>
    </lineage>
</organism>
<name>A0A1I4Q4Z6_9HYPH</name>
<reference evidence="3" key="1">
    <citation type="submission" date="2016-10" db="EMBL/GenBank/DDBJ databases">
        <authorList>
            <person name="Varghese N."/>
            <person name="Submissions S."/>
        </authorList>
    </citation>
    <scope>NUCLEOTIDE SEQUENCE [LARGE SCALE GENOMIC DNA]</scope>
    <source>
        <strain evidence="3">BL36</strain>
    </source>
</reference>
<proteinExistence type="predicted"/>
<keyword evidence="3" id="KW-1185">Reference proteome</keyword>
<feature type="region of interest" description="Disordered" evidence="1">
    <location>
        <begin position="26"/>
        <end position="46"/>
    </location>
</feature>
<accession>A0A1I4Q4Z6</accession>
<evidence type="ECO:0000313" key="3">
    <source>
        <dbReference type="Proteomes" id="UP000199048"/>
    </source>
</evidence>
<dbReference type="Proteomes" id="UP000199048">
    <property type="component" value="Unassembled WGS sequence"/>
</dbReference>
<dbReference type="OrthoDB" id="9972486at2"/>
<dbReference type="AlphaFoldDB" id="A0A1I4Q4Z6"/>
<evidence type="ECO:0000313" key="2">
    <source>
        <dbReference type="EMBL" id="SFM34745.1"/>
    </source>
</evidence>
<gene>
    <name evidence="2" type="ORF">SAMN05192568_10289</name>
</gene>
<evidence type="ECO:0000256" key="1">
    <source>
        <dbReference type="SAM" id="MobiDB-lite"/>
    </source>
</evidence>